<dbReference type="Gene3D" id="6.10.360.10">
    <property type="match status" value="1"/>
</dbReference>
<comment type="subcellular location">
    <subcellularLocation>
        <location evidence="1">Cytoplasm</location>
        <location evidence="1">Cytoskeleton</location>
    </subcellularLocation>
</comment>
<evidence type="ECO:0000256" key="8">
    <source>
        <dbReference type="ARBA" id="ARBA00026168"/>
    </source>
</evidence>
<feature type="region of interest" description="Disordered" evidence="10">
    <location>
        <begin position="373"/>
        <end position="446"/>
    </location>
</feature>
<dbReference type="GO" id="GO:0051015">
    <property type="term" value="F:actin filament binding"/>
    <property type="evidence" value="ECO:0007669"/>
    <property type="project" value="InterPro"/>
</dbReference>
<comment type="function">
    <text evidence="7">Plays a role in cytoskeletal rearrangements during the late wrapping and/or compaction phases of myelinogenesis as well as in maintenance and stability of myelin sheath in the adult. May play an important role in late-stage oligodendroglia maturation, myelin/Ranvier node formation during CNS development, and in the maintenance and plasticity of related structures in the mature CNS.</text>
</comment>
<dbReference type="OrthoDB" id="9947518at2759"/>
<keyword evidence="6" id="KW-0206">Cytoskeleton</keyword>
<evidence type="ECO:0000256" key="9">
    <source>
        <dbReference type="ARBA" id="ARBA00031224"/>
    </source>
</evidence>
<protein>
    <recommendedName>
        <fullName evidence="8">Ermin</fullName>
    </recommendedName>
    <alternativeName>
        <fullName evidence="9">Juxtanodin</fullName>
    </alternativeName>
</protein>
<dbReference type="GO" id="GO:0070062">
    <property type="term" value="C:extracellular exosome"/>
    <property type="evidence" value="ECO:0007669"/>
    <property type="project" value="TreeGrafter"/>
</dbReference>
<keyword evidence="12" id="KW-1185">Reference proteome</keyword>
<feature type="region of interest" description="Disordered" evidence="10">
    <location>
        <begin position="115"/>
        <end position="139"/>
    </location>
</feature>
<feature type="compositionally biased region" description="Low complexity" evidence="10">
    <location>
        <begin position="403"/>
        <end position="425"/>
    </location>
</feature>
<feature type="region of interest" description="Disordered" evidence="10">
    <location>
        <begin position="66"/>
        <end position="89"/>
    </location>
</feature>
<feature type="compositionally biased region" description="Polar residues" evidence="10">
    <location>
        <begin position="115"/>
        <end position="133"/>
    </location>
</feature>
<evidence type="ECO:0000313" key="11">
    <source>
        <dbReference type="EMBL" id="GCC22050.1"/>
    </source>
</evidence>
<dbReference type="GO" id="GO:0005938">
    <property type="term" value="C:cell cortex"/>
    <property type="evidence" value="ECO:0007669"/>
    <property type="project" value="TreeGrafter"/>
</dbReference>
<dbReference type="GO" id="GO:0005856">
    <property type="term" value="C:cytoskeleton"/>
    <property type="evidence" value="ECO:0007669"/>
    <property type="project" value="UniProtKB-SubCell"/>
</dbReference>
<reference evidence="11 12" key="1">
    <citation type="journal article" date="2018" name="Nat. Ecol. Evol.">
        <title>Shark genomes provide insights into elasmobranch evolution and the origin of vertebrates.</title>
        <authorList>
            <person name="Hara Y"/>
            <person name="Yamaguchi K"/>
            <person name="Onimaru K"/>
            <person name="Kadota M"/>
            <person name="Koyanagi M"/>
            <person name="Keeley SD"/>
            <person name="Tatsumi K"/>
            <person name="Tanaka K"/>
            <person name="Motone F"/>
            <person name="Kageyama Y"/>
            <person name="Nozu R"/>
            <person name="Adachi N"/>
            <person name="Nishimura O"/>
            <person name="Nakagawa R"/>
            <person name="Tanegashima C"/>
            <person name="Kiyatake I"/>
            <person name="Matsumoto R"/>
            <person name="Murakumo K"/>
            <person name="Nishida K"/>
            <person name="Terakita A"/>
            <person name="Kuratani S"/>
            <person name="Sato K"/>
            <person name="Hyodo S Kuraku.S."/>
        </authorList>
    </citation>
    <scope>NUCLEOTIDE SEQUENCE [LARGE SCALE GENOMIC DNA]</scope>
</reference>
<gene>
    <name evidence="11" type="ORF">chiPu_0000434</name>
</gene>
<keyword evidence="3" id="KW-0963">Cytoplasm</keyword>
<sequence>MAEDSILDNSIEADGIVMNVYHPEVDNIEGAGDSVQSTEEKLPTGELNKFLITETVTSTEGTKLTVGENSSDAEMSVTNTEKTSLPGEDSIPAAETISCISETSSLPAKFNASAEETTLPAQETIPSCQQTSSPRKENYPLAETIPGTEERSPLTEKVNAPAQEASSLAQGTIPCTEETNSPREGNILAAETSVCVNDMSSSTENVTANIQKINSSAQKAIPCFEKTISPTEQAISTAQEINNLAEEIIPCSEEAHLLPEMAIWETSTDKTTPFEMETSFPIEQTEKMTQPTYEIESATEEGICSTGRTIIPTILTIQDVNPVSELVTSCSSIEQDIMVENRPLEGYIYGERTEAVPAGKEVIPLPTGEVYKENGADANVKGPSTDNNDDEAGTEEEIYSEFQQGNGSSGSPSTSSILSSQPESPINIDSTEEHPGASRRLDITKHSYSRYNTVSYRKIKKGNTKQRIDEFESMLNIN</sequence>
<dbReference type="OMA" id="CPTEDIN"/>
<feature type="compositionally biased region" description="Polar residues" evidence="10">
    <location>
        <begin position="66"/>
        <end position="83"/>
    </location>
</feature>
<proteinExistence type="predicted"/>
<evidence type="ECO:0000313" key="12">
    <source>
        <dbReference type="Proteomes" id="UP000287033"/>
    </source>
</evidence>
<dbReference type="SUPFAM" id="SSF48678">
    <property type="entry name" value="Moesin tail domain"/>
    <property type="match status" value="1"/>
</dbReference>
<comment type="subunit">
    <text evidence="2">Binds actin.</text>
</comment>
<dbReference type="PANTHER" id="PTHR47137">
    <property type="entry name" value="ERMIN"/>
    <property type="match status" value="1"/>
</dbReference>
<evidence type="ECO:0000256" key="4">
    <source>
        <dbReference type="ARBA" id="ARBA00022553"/>
    </source>
</evidence>
<dbReference type="AlphaFoldDB" id="A0A401RV70"/>
<evidence type="ECO:0000256" key="5">
    <source>
        <dbReference type="ARBA" id="ARBA00023203"/>
    </source>
</evidence>
<dbReference type="GO" id="GO:0007015">
    <property type="term" value="P:actin filament organization"/>
    <property type="evidence" value="ECO:0007669"/>
    <property type="project" value="InterPro"/>
</dbReference>
<dbReference type="InterPro" id="IPR045346">
    <property type="entry name" value="Ermin"/>
</dbReference>
<dbReference type="GO" id="GO:0033270">
    <property type="term" value="C:paranode region of axon"/>
    <property type="evidence" value="ECO:0007669"/>
    <property type="project" value="TreeGrafter"/>
</dbReference>
<dbReference type="GO" id="GO:0001763">
    <property type="term" value="P:morphogenesis of a branching structure"/>
    <property type="evidence" value="ECO:0007669"/>
    <property type="project" value="TreeGrafter"/>
</dbReference>
<organism evidence="11 12">
    <name type="scientific">Chiloscyllium punctatum</name>
    <name type="common">Brownbanded bambooshark</name>
    <name type="synonym">Hemiscyllium punctatum</name>
    <dbReference type="NCBI Taxonomy" id="137246"/>
    <lineage>
        <taxon>Eukaryota</taxon>
        <taxon>Metazoa</taxon>
        <taxon>Chordata</taxon>
        <taxon>Craniata</taxon>
        <taxon>Vertebrata</taxon>
        <taxon>Chondrichthyes</taxon>
        <taxon>Elasmobranchii</taxon>
        <taxon>Galeomorphii</taxon>
        <taxon>Galeoidea</taxon>
        <taxon>Orectolobiformes</taxon>
        <taxon>Hemiscylliidae</taxon>
        <taxon>Chiloscyllium</taxon>
    </lineage>
</organism>
<dbReference type="GO" id="GO:0031344">
    <property type="term" value="P:regulation of cell projection organization"/>
    <property type="evidence" value="ECO:0007669"/>
    <property type="project" value="TreeGrafter"/>
</dbReference>
<evidence type="ECO:0000256" key="7">
    <source>
        <dbReference type="ARBA" id="ARBA00025213"/>
    </source>
</evidence>
<dbReference type="EMBL" id="BEZZ01000005">
    <property type="protein sequence ID" value="GCC22050.1"/>
    <property type="molecule type" value="Genomic_DNA"/>
</dbReference>
<dbReference type="GO" id="GO:0043209">
    <property type="term" value="C:myelin sheath"/>
    <property type="evidence" value="ECO:0007669"/>
    <property type="project" value="TreeGrafter"/>
</dbReference>
<keyword evidence="4" id="KW-0597">Phosphoprotein</keyword>
<feature type="compositionally biased region" description="Basic and acidic residues" evidence="10">
    <location>
        <begin position="431"/>
        <end position="445"/>
    </location>
</feature>
<keyword evidence="5" id="KW-0009">Actin-binding</keyword>
<evidence type="ECO:0000256" key="10">
    <source>
        <dbReference type="SAM" id="MobiDB-lite"/>
    </source>
</evidence>
<evidence type="ECO:0000256" key="6">
    <source>
        <dbReference type="ARBA" id="ARBA00023212"/>
    </source>
</evidence>
<dbReference type="STRING" id="137246.A0A401RV70"/>
<dbReference type="GO" id="GO:0030175">
    <property type="term" value="C:filopodium"/>
    <property type="evidence" value="ECO:0007669"/>
    <property type="project" value="TreeGrafter"/>
</dbReference>
<evidence type="ECO:0000256" key="3">
    <source>
        <dbReference type="ARBA" id="ARBA00022490"/>
    </source>
</evidence>
<evidence type="ECO:0000256" key="2">
    <source>
        <dbReference type="ARBA" id="ARBA00011216"/>
    </source>
</evidence>
<evidence type="ECO:0000256" key="1">
    <source>
        <dbReference type="ARBA" id="ARBA00004245"/>
    </source>
</evidence>
<feature type="compositionally biased region" description="Acidic residues" evidence="10">
    <location>
        <begin position="387"/>
        <end position="399"/>
    </location>
</feature>
<dbReference type="GO" id="GO:0008360">
    <property type="term" value="P:regulation of cell shape"/>
    <property type="evidence" value="ECO:0007669"/>
    <property type="project" value="InterPro"/>
</dbReference>
<dbReference type="GO" id="GO:0043025">
    <property type="term" value="C:neuronal cell body"/>
    <property type="evidence" value="ECO:0007669"/>
    <property type="project" value="TreeGrafter"/>
</dbReference>
<comment type="caution">
    <text evidence="11">The sequence shown here is derived from an EMBL/GenBank/DDBJ whole genome shotgun (WGS) entry which is preliminary data.</text>
</comment>
<name>A0A401RV70_CHIPU</name>
<feature type="region of interest" description="Disordered" evidence="10">
    <location>
        <begin position="163"/>
        <end position="182"/>
    </location>
</feature>
<dbReference type="Pfam" id="PF20491">
    <property type="entry name" value="Ermin"/>
    <property type="match status" value="1"/>
</dbReference>
<dbReference type="GO" id="GO:0033269">
    <property type="term" value="C:internode region of axon"/>
    <property type="evidence" value="ECO:0007669"/>
    <property type="project" value="TreeGrafter"/>
</dbReference>
<dbReference type="PANTHER" id="PTHR47137:SF1">
    <property type="entry name" value="ERMIN"/>
    <property type="match status" value="1"/>
</dbReference>
<accession>A0A401RV70</accession>
<dbReference type="Proteomes" id="UP000287033">
    <property type="component" value="Unassembled WGS sequence"/>
</dbReference>
<dbReference type="InterPro" id="IPR008954">
    <property type="entry name" value="Moesin_tail_sf"/>
</dbReference>